<evidence type="ECO:0000313" key="11">
    <source>
        <dbReference type="EnsemblMetazoa" id="XP_022673305"/>
    </source>
</evidence>
<dbReference type="FunFam" id="3.40.50.1820:FF:000057">
    <property type="entry name" value="Lipase"/>
    <property type="match status" value="1"/>
</dbReference>
<organism evidence="11 12">
    <name type="scientific">Varroa destructor</name>
    <name type="common">Honeybee mite</name>
    <dbReference type="NCBI Taxonomy" id="109461"/>
    <lineage>
        <taxon>Eukaryota</taxon>
        <taxon>Metazoa</taxon>
        <taxon>Ecdysozoa</taxon>
        <taxon>Arthropoda</taxon>
        <taxon>Chelicerata</taxon>
        <taxon>Arachnida</taxon>
        <taxon>Acari</taxon>
        <taxon>Parasitiformes</taxon>
        <taxon>Mesostigmata</taxon>
        <taxon>Gamasina</taxon>
        <taxon>Dermanyssoidea</taxon>
        <taxon>Varroidae</taxon>
        <taxon>Varroa</taxon>
    </lineage>
</organism>
<keyword evidence="2" id="KW-0732">Signal</keyword>
<dbReference type="KEGG" id="vde:111255523"/>
<keyword evidence="8" id="KW-0812">Transmembrane</keyword>
<dbReference type="InterPro" id="IPR029058">
    <property type="entry name" value="AB_hydrolase_fold"/>
</dbReference>
<reference evidence="11" key="1">
    <citation type="submission" date="2021-01" db="UniProtKB">
        <authorList>
            <consortium name="EnsemblMetazoa"/>
        </authorList>
    </citation>
    <scope>IDENTIFICATION</scope>
</reference>
<dbReference type="GeneID" id="111255523"/>
<keyword evidence="12" id="KW-1185">Reference proteome</keyword>
<protein>
    <recommendedName>
        <fullName evidence="13">Triacylglycerol lipase</fullName>
    </recommendedName>
</protein>
<dbReference type="Pfam" id="PF00561">
    <property type="entry name" value="Abhydrolase_1"/>
    <property type="match status" value="1"/>
</dbReference>
<feature type="active site" description="Charge relay system" evidence="7">
    <location>
        <position position="430"/>
    </location>
</feature>
<dbReference type="AlphaFoldDB" id="A0A7M7MJZ6"/>
<name>A0A7M7MJZ6_VARDE</name>
<evidence type="ECO:0000256" key="7">
    <source>
        <dbReference type="PIRSR" id="PIRSR000862-1"/>
    </source>
</evidence>
<evidence type="ECO:0000256" key="8">
    <source>
        <dbReference type="SAM" id="Phobius"/>
    </source>
</evidence>
<evidence type="ECO:0000256" key="4">
    <source>
        <dbReference type="ARBA" id="ARBA00022963"/>
    </source>
</evidence>
<feature type="active site" description="Charge relay system" evidence="7">
    <location>
        <position position="399"/>
    </location>
</feature>
<dbReference type="OrthoDB" id="5866324at2759"/>
<dbReference type="Pfam" id="PF04083">
    <property type="entry name" value="Abhydro_lipase"/>
    <property type="match status" value="1"/>
</dbReference>
<accession>A0A7M7MJZ6</accession>
<feature type="domain" description="Partial AB-hydrolase lipase" evidence="10">
    <location>
        <begin position="71"/>
        <end position="130"/>
    </location>
</feature>
<evidence type="ECO:0000256" key="5">
    <source>
        <dbReference type="ARBA" id="ARBA00023098"/>
    </source>
</evidence>
<evidence type="ECO:0000313" key="12">
    <source>
        <dbReference type="Proteomes" id="UP000594260"/>
    </source>
</evidence>
<dbReference type="GO" id="GO:0016788">
    <property type="term" value="F:hydrolase activity, acting on ester bonds"/>
    <property type="evidence" value="ECO:0007669"/>
    <property type="project" value="InterPro"/>
</dbReference>
<dbReference type="InterPro" id="IPR006693">
    <property type="entry name" value="AB_hydrolase_lipase"/>
</dbReference>
<evidence type="ECO:0000256" key="6">
    <source>
        <dbReference type="ARBA" id="ARBA00023180"/>
    </source>
</evidence>
<evidence type="ECO:0008006" key="13">
    <source>
        <dbReference type="Google" id="ProtNLM"/>
    </source>
</evidence>
<keyword evidence="8" id="KW-1133">Transmembrane helix</keyword>
<dbReference type="Proteomes" id="UP000594260">
    <property type="component" value="Unplaced"/>
</dbReference>
<dbReference type="InterPro" id="IPR025483">
    <property type="entry name" value="Lipase_euk"/>
</dbReference>
<evidence type="ECO:0000259" key="10">
    <source>
        <dbReference type="Pfam" id="PF04083"/>
    </source>
</evidence>
<evidence type="ECO:0000256" key="3">
    <source>
        <dbReference type="ARBA" id="ARBA00022801"/>
    </source>
</evidence>
<feature type="active site" description="Nucleophile" evidence="7">
    <location>
        <position position="212"/>
    </location>
</feature>
<evidence type="ECO:0000259" key="9">
    <source>
        <dbReference type="Pfam" id="PF00561"/>
    </source>
</evidence>
<comment type="similarity">
    <text evidence="1">Belongs to the AB hydrolase superfamily. Lipase family.</text>
</comment>
<evidence type="ECO:0000256" key="1">
    <source>
        <dbReference type="ARBA" id="ARBA00010701"/>
    </source>
</evidence>
<dbReference type="Gene3D" id="3.40.50.1820">
    <property type="entry name" value="alpha/beta hydrolase"/>
    <property type="match status" value="1"/>
</dbReference>
<dbReference type="EnsemblMetazoa" id="XM_022817570">
    <property type="protein sequence ID" value="XP_022673305"/>
    <property type="gene ID" value="LOC111255523"/>
</dbReference>
<dbReference type="GO" id="GO:0016042">
    <property type="term" value="P:lipid catabolic process"/>
    <property type="evidence" value="ECO:0007669"/>
    <property type="project" value="UniProtKB-KW"/>
</dbReference>
<evidence type="ECO:0000256" key="2">
    <source>
        <dbReference type="ARBA" id="ARBA00022729"/>
    </source>
</evidence>
<dbReference type="OMA" id="GWSTINQ"/>
<keyword evidence="5" id="KW-0443">Lipid metabolism</keyword>
<feature type="domain" description="AB hydrolase-1" evidence="9">
    <location>
        <begin position="142"/>
        <end position="246"/>
    </location>
</feature>
<sequence>MPVFKSTSPLGTRKAQLSLRFFVNSGLLPVLLIQIGLLAREGDNQQFTTLLDAFVFDAATKDDPDSGKSMRQLVENKGYPFEEHRIVTADGYVLITHRIPHGRQTPFIQETNKKVVFLPAPLFCSSTFYVDDLANNSIGYIFADQGFDVWLGNTRGNAFGMETLNRGRVQSVKDKEFYNYTLVEHGIFDVAAQIDYILQVTGAKNVSYFGHSQGAASGFALLSKRPAYNSKISALASLGGFRTFGCNFDDPFLKSLWRSVKAFVKTMRQFTEEFGWSTINQLCRSNWPACRHLLTTVIYGDDNHSNITRIPIYLEHYPQSSSMKNLIYYTQMQEVACLGEKRVFEFNYDELFYGDEVLLHDPAVQFYGHNQEVYGDIRPPVLSTENIRVPVKVYYSDGDTLITTNNQKALIASLPNVVGEYHIRDKGFVHGSFAHSPYNMTHVYDTIQFFNEFFL</sequence>
<dbReference type="PIRSF" id="PIRSF000862">
    <property type="entry name" value="Steryl_ester_lip"/>
    <property type="match status" value="1"/>
</dbReference>
<dbReference type="SUPFAM" id="SSF53474">
    <property type="entry name" value="alpha/beta-Hydrolases"/>
    <property type="match status" value="1"/>
</dbReference>
<keyword evidence="4" id="KW-0442">Lipid degradation</keyword>
<keyword evidence="3" id="KW-0378">Hydrolase</keyword>
<keyword evidence="6" id="KW-0325">Glycoprotein</keyword>
<dbReference type="RefSeq" id="XP_022673305.1">
    <property type="nucleotide sequence ID" value="XM_022817570.1"/>
</dbReference>
<keyword evidence="8" id="KW-0472">Membrane</keyword>
<dbReference type="InParanoid" id="A0A7M7MJZ6"/>
<proteinExistence type="inferred from homology"/>
<feature type="transmembrane region" description="Helical" evidence="8">
    <location>
        <begin position="21"/>
        <end position="39"/>
    </location>
</feature>
<dbReference type="PANTHER" id="PTHR11005">
    <property type="entry name" value="LYSOSOMAL ACID LIPASE-RELATED"/>
    <property type="match status" value="1"/>
</dbReference>
<dbReference type="InterPro" id="IPR000073">
    <property type="entry name" value="AB_hydrolase_1"/>
</dbReference>